<dbReference type="Gene3D" id="3.90.70.80">
    <property type="match status" value="1"/>
</dbReference>
<evidence type="ECO:0000259" key="2">
    <source>
        <dbReference type="PROSITE" id="PS50802"/>
    </source>
</evidence>
<feature type="region of interest" description="Disordered" evidence="1">
    <location>
        <begin position="322"/>
        <end position="424"/>
    </location>
</feature>
<gene>
    <name evidence="3" type="ORF">EZS28_002162</name>
</gene>
<sequence>MEEAVNQLKRSLDGEDEDDGKDDKDESGEETDDEDDKKKKRKVVKMIKMKEITEEAVTDAKVTKRRGKKRAVAVENDVDPGHITMALSIARGIKQPPLFFIIGDLTYVPLRVQEMAEAEAFFIFVSKRGFMTKVLFREWCTILINWVLEQKLIGYYAQDEKIILFVDGHPSRRDREAKKLLKKEDIIALTYPVGLTSHMQPLDKVINGPLRTNYRNIFRTVRSKFLKKKQENLNEEDVKLCKEDKREIIIQTSIQAVQQTVTYDNRISSFNETGLYPRDQNVVLNNEDVLQDQENPRYENGRSSLKSPQCSKIITDLSDSDLYQLSDPDYLPEKDPYIYYSDCEESDDGQEFDSEYNESNLKSVKSNKGKSKIEISESSEQEPSSTDSYETNHIEQTDQSDSESNFFDESNNSRSKKPTKEIKEKKKALSDFQLISQIAEENNQSIIDNQAGGDCYFRALSVGLYNTEDEHINIRQLACDYLQNHANDDDIRVQFVTQAEAKIARQQRENRNFNPIPWQQREREETIEQYIIRMRNVHQWADGPVLEAAARVIGRKVTIFLPDKQSYTLNNPILLAPRLNITLAFINNNHYVTFVNNKQ</sequence>
<dbReference type="InterPro" id="IPR004875">
    <property type="entry name" value="DDE_SF_endonuclease_dom"/>
</dbReference>
<dbReference type="InterPro" id="IPR003323">
    <property type="entry name" value="OTU_dom"/>
</dbReference>
<proteinExistence type="predicted"/>
<organism evidence="3 4">
    <name type="scientific">Streblomastix strix</name>
    <dbReference type="NCBI Taxonomy" id="222440"/>
    <lineage>
        <taxon>Eukaryota</taxon>
        <taxon>Metamonada</taxon>
        <taxon>Preaxostyla</taxon>
        <taxon>Oxymonadida</taxon>
        <taxon>Streblomastigidae</taxon>
        <taxon>Streblomastix</taxon>
    </lineage>
</organism>
<evidence type="ECO:0000313" key="4">
    <source>
        <dbReference type="Proteomes" id="UP000324800"/>
    </source>
</evidence>
<feature type="compositionally biased region" description="Low complexity" evidence="1">
    <location>
        <begin position="376"/>
        <end position="388"/>
    </location>
</feature>
<reference evidence="3 4" key="1">
    <citation type="submission" date="2019-03" db="EMBL/GenBank/DDBJ databases">
        <title>Single cell metagenomics reveals metabolic interactions within the superorganism composed of flagellate Streblomastix strix and complex community of Bacteroidetes bacteria on its surface.</title>
        <authorList>
            <person name="Treitli S.C."/>
            <person name="Kolisko M."/>
            <person name="Husnik F."/>
            <person name="Keeling P."/>
            <person name="Hampl V."/>
        </authorList>
    </citation>
    <scope>NUCLEOTIDE SEQUENCE [LARGE SCALE GENOMIC DNA]</scope>
    <source>
        <strain evidence="3">ST1C</strain>
    </source>
</reference>
<dbReference type="PROSITE" id="PS50802">
    <property type="entry name" value="OTU"/>
    <property type="match status" value="1"/>
</dbReference>
<dbReference type="OrthoDB" id="98552at2759"/>
<feature type="compositionally biased region" description="Acidic residues" evidence="1">
    <location>
        <begin position="14"/>
        <end position="35"/>
    </location>
</feature>
<comment type="caution">
    <text evidence="3">The sequence shown here is derived from an EMBL/GenBank/DDBJ whole genome shotgun (WGS) entry which is preliminary data.</text>
</comment>
<protein>
    <recommendedName>
        <fullName evidence="2">OTU domain-containing protein</fullName>
    </recommendedName>
</protein>
<dbReference type="CDD" id="cd22758">
    <property type="entry name" value="OTU_232R-like"/>
    <property type="match status" value="1"/>
</dbReference>
<name>A0A5J4X4T5_9EUKA</name>
<dbReference type="InterPro" id="IPR038765">
    <property type="entry name" value="Papain-like_cys_pep_sf"/>
</dbReference>
<dbReference type="AlphaFoldDB" id="A0A5J4X4T5"/>
<feature type="region of interest" description="Disordered" evidence="1">
    <location>
        <begin position="1"/>
        <end position="41"/>
    </location>
</feature>
<dbReference type="Proteomes" id="UP000324800">
    <property type="component" value="Unassembled WGS sequence"/>
</dbReference>
<feature type="domain" description="OTU" evidence="2">
    <location>
        <begin position="444"/>
        <end position="597"/>
    </location>
</feature>
<dbReference type="EMBL" id="SNRW01000255">
    <property type="protein sequence ID" value="KAA6402317.1"/>
    <property type="molecule type" value="Genomic_DNA"/>
</dbReference>
<evidence type="ECO:0000313" key="3">
    <source>
        <dbReference type="EMBL" id="KAA6402317.1"/>
    </source>
</evidence>
<feature type="compositionally biased region" description="Low complexity" evidence="1">
    <location>
        <begin position="402"/>
        <end position="413"/>
    </location>
</feature>
<dbReference type="Pfam" id="PF03184">
    <property type="entry name" value="DDE_1"/>
    <property type="match status" value="1"/>
</dbReference>
<accession>A0A5J4X4T5</accession>
<feature type="compositionally biased region" description="Acidic residues" evidence="1">
    <location>
        <begin position="342"/>
        <end position="356"/>
    </location>
</feature>
<evidence type="ECO:0000256" key="1">
    <source>
        <dbReference type="SAM" id="MobiDB-lite"/>
    </source>
</evidence>
<dbReference type="Pfam" id="PF02338">
    <property type="entry name" value="OTU"/>
    <property type="match status" value="1"/>
</dbReference>
<dbReference type="SUPFAM" id="SSF54001">
    <property type="entry name" value="Cysteine proteinases"/>
    <property type="match status" value="1"/>
</dbReference>
<dbReference type="GO" id="GO:0003676">
    <property type="term" value="F:nucleic acid binding"/>
    <property type="evidence" value="ECO:0007669"/>
    <property type="project" value="InterPro"/>
</dbReference>